<reference evidence="2" key="1">
    <citation type="journal article" date="2019" name="Int. J. Syst. Evol. Microbiol.">
        <title>The Global Catalogue of Microorganisms (GCM) 10K type strain sequencing project: providing services to taxonomists for standard genome sequencing and annotation.</title>
        <authorList>
            <consortium name="The Broad Institute Genomics Platform"/>
            <consortium name="The Broad Institute Genome Sequencing Center for Infectious Disease"/>
            <person name="Wu L."/>
            <person name="Ma J."/>
        </authorList>
    </citation>
    <scope>NUCLEOTIDE SEQUENCE [LARGE SCALE GENOMIC DNA]</scope>
    <source>
        <strain evidence="2">KCTC 42087</strain>
    </source>
</reference>
<sequence>MQFIESSVIGLRAAVITMGRRTTPLRFVLFPMVHVGERSFYDEVAARASSCDLIVAEGGPSDGAPMQRRMAGLRWDGLVDQMVALDLEALGVPIIWEGGTAEPPEERARRRAERSPRDRIVHTALDSAAALALRALGRYGDPRDLPSLDQNDMHDRERPEGRIDRFLDRKVGEERDERLVRTLGTVHRERYQEPIKVAVVWGAAHMTAVVDVLRRDFRYYVQDAEWITIQNN</sequence>
<dbReference type="RefSeq" id="WP_378279417.1">
    <property type="nucleotide sequence ID" value="NZ_JBHSON010000002.1"/>
</dbReference>
<evidence type="ECO:0000313" key="2">
    <source>
        <dbReference type="Proteomes" id="UP001596074"/>
    </source>
</evidence>
<protein>
    <recommendedName>
        <fullName evidence="3">TraB/GumN family protein</fullName>
    </recommendedName>
</protein>
<comment type="caution">
    <text evidence="1">The sequence shown here is derived from an EMBL/GenBank/DDBJ whole genome shotgun (WGS) entry which is preliminary data.</text>
</comment>
<evidence type="ECO:0000313" key="1">
    <source>
        <dbReference type="EMBL" id="MFC5744340.1"/>
    </source>
</evidence>
<organism evidence="1 2">
    <name type="scientific">Actinomadura rugatobispora</name>
    <dbReference type="NCBI Taxonomy" id="1994"/>
    <lineage>
        <taxon>Bacteria</taxon>
        <taxon>Bacillati</taxon>
        <taxon>Actinomycetota</taxon>
        <taxon>Actinomycetes</taxon>
        <taxon>Streptosporangiales</taxon>
        <taxon>Thermomonosporaceae</taxon>
        <taxon>Actinomadura</taxon>
    </lineage>
</organism>
<dbReference type="Proteomes" id="UP001596074">
    <property type="component" value="Unassembled WGS sequence"/>
</dbReference>
<accession>A0ABW0ZM20</accession>
<gene>
    <name evidence="1" type="ORF">ACFPZN_01795</name>
</gene>
<evidence type="ECO:0008006" key="3">
    <source>
        <dbReference type="Google" id="ProtNLM"/>
    </source>
</evidence>
<proteinExistence type="predicted"/>
<dbReference type="EMBL" id="JBHSON010000002">
    <property type="protein sequence ID" value="MFC5744340.1"/>
    <property type="molecule type" value="Genomic_DNA"/>
</dbReference>
<name>A0ABW0ZM20_9ACTN</name>
<keyword evidence="2" id="KW-1185">Reference proteome</keyword>